<comment type="similarity">
    <text evidence="1">Belongs to the LysR transcriptional regulatory family.</text>
</comment>
<keyword evidence="4" id="KW-0804">Transcription</keyword>
<comment type="caution">
    <text evidence="6">The sequence shown here is derived from an EMBL/GenBank/DDBJ whole genome shotgun (WGS) entry which is preliminary data.</text>
</comment>
<evidence type="ECO:0000313" key="7">
    <source>
        <dbReference type="Proteomes" id="UP000295560"/>
    </source>
</evidence>
<dbReference type="InterPro" id="IPR005119">
    <property type="entry name" value="LysR_subst-bd"/>
</dbReference>
<dbReference type="FunFam" id="1.10.10.10:FF:000001">
    <property type="entry name" value="LysR family transcriptional regulator"/>
    <property type="match status" value="1"/>
</dbReference>
<evidence type="ECO:0000256" key="3">
    <source>
        <dbReference type="ARBA" id="ARBA00023125"/>
    </source>
</evidence>
<keyword evidence="7" id="KW-1185">Reference proteome</keyword>
<organism evidence="6 7">
    <name type="scientific">Pseudonocardia endophytica</name>
    <dbReference type="NCBI Taxonomy" id="401976"/>
    <lineage>
        <taxon>Bacteria</taxon>
        <taxon>Bacillati</taxon>
        <taxon>Actinomycetota</taxon>
        <taxon>Actinomycetes</taxon>
        <taxon>Pseudonocardiales</taxon>
        <taxon>Pseudonocardiaceae</taxon>
        <taxon>Pseudonocardia</taxon>
    </lineage>
</organism>
<dbReference type="EMBL" id="SMFZ01000001">
    <property type="protein sequence ID" value="TCK27005.1"/>
    <property type="molecule type" value="Genomic_DNA"/>
</dbReference>
<dbReference type="Gene3D" id="1.10.10.10">
    <property type="entry name" value="Winged helix-like DNA-binding domain superfamily/Winged helix DNA-binding domain"/>
    <property type="match status" value="1"/>
</dbReference>
<evidence type="ECO:0000256" key="2">
    <source>
        <dbReference type="ARBA" id="ARBA00023015"/>
    </source>
</evidence>
<dbReference type="Gene3D" id="3.40.190.10">
    <property type="entry name" value="Periplasmic binding protein-like II"/>
    <property type="match status" value="2"/>
</dbReference>
<gene>
    <name evidence="6" type="ORF">EV378_2856</name>
</gene>
<dbReference type="Proteomes" id="UP000295560">
    <property type="component" value="Unassembled WGS sequence"/>
</dbReference>
<proteinExistence type="inferred from homology"/>
<dbReference type="InterPro" id="IPR000847">
    <property type="entry name" value="LysR_HTH_N"/>
</dbReference>
<reference evidence="6 7" key="1">
    <citation type="submission" date="2019-03" db="EMBL/GenBank/DDBJ databases">
        <title>Sequencing the genomes of 1000 actinobacteria strains.</title>
        <authorList>
            <person name="Klenk H.-P."/>
        </authorList>
    </citation>
    <scope>NUCLEOTIDE SEQUENCE [LARGE SCALE GENOMIC DNA]</scope>
    <source>
        <strain evidence="6 7">DSM 44969</strain>
    </source>
</reference>
<dbReference type="InterPro" id="IPR036390">
    <property type="entry name" value="WH_DNA-bd_sf"/>
</dbReference>
<dbReference type="PANTHER" id="PTHR30346:SF29">
    <property type="entry name" value="LYSR SUBSTRATE-BINDING"/>
    <property type="match status" value="1"/>
</dbReference>
<accession>A0A4R1I0H1</accession>
<dbReference type="OrthoDB" id="3286335at2"/>
<dbReference type="AlphaFoldDB" id="A0A4R1I0H1"/>
<sequence length="301" mass="31522">MAELTVAGLRVVHEVARQGSFSGAATVLGYTQSAVSRQVAATEAAVGTELFERLPRGVRPTAAGEVVVRRAGRVLGEIDGTLEEVAGVRDRFAGRLVVSAFPTAAAVLLPRAIARVRARHPDLRVDLQEAATPLQLRRLRAGRVEVAVVAVGEGLPDQDLDGLRAEPLRIPRGSGVAVGRDHRLADSDVVDVAELAGETWIVGTGAAGEPQFGPWPGLADPHVGHEVRHWATRFGLVAAGLGITLVPGLAADSVPRDVRWLPVRDPAGPPDRSLLAVTAAHPSNAAAALVRAIREDAARMA</sequence>
<dbReference type="InterPro" id="IPR036388">
    <property type="entry name" value="WH-like_DNA-bd_sf"/>
</dbReference>
<dbReference type="SUPFAM" id="SSF53850">
    <property type="entry name" value="Periplasmic binding protein-like II"/>
    <property type="match status" value="1"/>
</dbReference>
<protein>
    <submittedName>
        <fullName evidence="6">DNA-binding transcriptional LysR family regulator</fullName>
    </submittedName>
</protein>
<dbReference type="GO" id="GO:0003700">
    <property type="term" value="F:DNA-binding transcription factor activity"/>
    <property type="evidence" value="ECO:0007669"/>
    <property type="project" value="InterPro"/>
</dbReference>
<dbReference type="GO" id="GO:0032993">
    <property type="term" value="C:protein-DNA complex"/>
    <property type="evidence" value="ECO:0007669"/>
    <property type="project" value="TreeGrafter"/>
</dbReference>
<evidence type="ECO:0000259" key="5">
    <source>
        <dbReference type="PROSITE" id="PS50931"/>
    </source>
</evidence>
<dbReference type="RefSeq" id="WP_132425112.1">
    <property type="nucleotide sequence ID" value="NZ_SMFZ01000001.1"/>
</dbReference>
<dbReference type="PANTHER" id="PTHR30346">
    <property type="entry name" value="TRANSCRIPTIONAL DUAL REGULATOR HCAR-RELATED"/>
    <property type="match status" value="1"/>
</dbReference>
<dbReference type="GO" id="GO:0003677">
    <property type="term" value="F:DNA binding"/>
    <property type="evidence" value="ECO:0007669"/>
    <property type="project" value="UniProtKB-KW"/>
</dbReference>
<dbReference type="Pfam" id="PF00126">
    <property type="entry name" value="HTH_1"/>
    <property type="match status" value="1"/>
</dbReference>
<dbReference type="Pfam" id="PF03466">
    <property type="entry name" value="LysR_substrate"/>
    <property type="match status" value="1"/>
</dbReference>
<dbReference type="PROSITE" id="PS50931">
    <property type="entry name" value="HTH_LYSR"/>
    <property type="match status" value="1"/>
</dbReference>
<keyword evidence="2" id="KW-0805">Transcription regulation</keyword>
<evidence type="ECO:0000256" key="4">
    <source>
        <dbReference type="ARBA" id="ARBA00023163"/>
    </source>
</evidence>
<name>A0A4R1I0H1_PSEEN</name>
<dbReference type="SUPFAM" id="SSF46785">
    <property type="entry name" value="Winged helix' DNA-binding domain"/>
    <property type="match status" value="1"/>
</dbReference>
<keyword evidence="3 6" id="KW-0238">DNA-binding</keyword>
<evidence type="ECO:0000256" key="1">
    <source>
        <dbReference type="ARBA" id="ARBA00009437"/>
    </source>
</evidence>
<feature type="domain" description="HTH lysR-type" evidence="5">
    <location>
        <begin position="4"/>
        <end position="61"/>
    </location>
</feature>
<evidence type="ECO:0000313" key="6">
    <source>
        <dbReference type="EMBL" id="TCK27005.1"/>
    </source>
</evidence>